<feature type="chain" id="PRO_5011967090" evidence="1">
    <location>
        <begin position="19"/>
        <end position="941"/>
    </location>
</feature>
<dbReference type="AlphaFoldDB" id="A0A1Z8BFQ0"/>
<organism evidence="2 3">
    <name type="scientific">Nonlabens dokdonensis</name>
    <dbReference type="NCBI Taxonomy" id="328515"/>
    <lineage>
        <taxon>Bacteria</taxon>
        <taxon>Pseudomonadati</taxon>
        <taxon>Bacteroidota</taxon>
        <taxon>Flavobacteriia</taxon>
        <taxon>Flavobacteriales</taxon>
        <taxon>Flavobacteriaceae</taxon>
        <taxon>Nonlabens</taxon>
    </lineage>
</organism>
<dbReference type="InterPro" id="IPR027268">
    <property type="entry name" value="Peptidase_M4/M1_CTD_sf"/>
</dbReference>
<reference evidence="3" key="1">
    <citation type="journal article" date="2017" name="Proc. Natl. Acad. Sci. U.S.A.">
        <title>Simulation of Deepwater Horizon oil plume reveals substrate specialization within a complex community of hydrocarbon-degraders.</title>
        <authorList>
            <person name="Hu P."/>
            <person name="Dubinsky E.A."/>
            <person name="Probst A.J."/>
            <person name="Wang J."/>
            <person name="Sieber C.M.K."/>
            <person name="Tom L.M."/>
            <person name="Gardinali P."/>
            <person name="Banfield J.F."/>
            <person name="Atlas R.M."/>
            <person name="Andersen G.L."/>
        </authorList>
    </citation>
    <scope>NUCLEOTIDE SEQUENCE [LARGE SCALE GENOMIC DNA]</scope>
</reference>
<dbReference type="SUPFAM" id="SSF55486">
    <property type="entry name" value="Metalloproteases ('zincins'), catalytic domain"/>
    <property type="match status" value="1"/>
</dbReference>
<keyword evidence="2" id="KW-0031">Aminopeptidase</keyword>
<keyword evidence="2" id="KW-0378">Hydrolase</keyword>
<dbReference type="RefSeq" id="WP_303685498.1">
    <property type="nucleotide sequence ID" value="NZ_CAJXYO010000011.1"/>
</dbReference>
<gene>
    <name evidence="2" type="ORF">A9Q93_00920</name>
</gene>
<keyword evidence="1" id="KW-0732">Signal</keyword>
<dbReference type="Proteomes" id="UP000196102">
    <property type="component" value="Unassembled WGS sequence"/>
</dbReference>
<sequence length="941" mass="109435">MIKKLALILLLFSCCINAQHTTNIIATLDSENDQLNIKQTLIINNESSTTWDHIILLDWANAFSSNQTPLAIRFAEDFKNRFQFSNVEERGYTSIDASSKLNEDIKLTRLPEQQDIIKLAFTNPIKSGETRTVELNYVTKIPEDNFTEYGKNSKGEYNLKYWYLHPAPFIDGAFQYYSHKDLDDFHGAPLNFSVSLHLPASHRAISNLTKKIEAPQNNGNSYLFTGENYYEAVLHILKDVDVYKTYSVPGINIVTDIEDKSVPLEIKVVFNDRIASFLQNKLGGYPHDNLFVSDRYYRENPVYGLSSLPSFINPFPAGFTYEIKVLKALTRKWVETGIHVNPREQAWIEKSLITYLMMEYQKTYYPDLKIGGKLSNIWGIRGFNAANLKFNDSYALLYLNSARQNLDEAINTPADKLVKYNQQIAIPFKAAIGWRFLDDYLGESSVEKSIQQFYVANHLQFTDTEDFKQILSSNTYKKIDWFFDDYITTHKRLDWKLKKVKKNKDSVTFEIKNKSLLEIPVPIYLLNEDSIVTKKWIEGIKSDSMISLSRKRATRIAINHEGLISEFNPRDNYKTLKSFPSLNRPLEFRLFKDIEDPERSQVFLMPDVEFNIYDGITLGTRFYNGNLLPKPLRYSIKPGYGTNSNKLVGSISLGYNHPIQDREERLFSVRYGISGNTFSYADDLMFRRGSAWLQFGYRPEDLRSNKRQSLSFRNVYVDRDRNPLSPVDEPDYNVFAINFAQSDNNLRRVFNYNIGTEISSQFTKATYRFNWRRLFKNNRQLEFRAFGGAFLTNNSQSSGDYFSFALDRPTDYLFDYNYYGRSEDSGLFSQQLIIAEGGFKSQLEPAFANQWITTVNGSYSIWNYIHVYGDAGFVKNKGRSAKFVYDSGIRLNLLQDFFEFYFPIYSNNGWEIAQDNYDEKIRFIVTLDINTFVKLFSRRWY</sequence>
<evidence type="ECO:0000313" key="3">
    <source>
        <dbReference type="Proteomes" id="UP000196102"/>
    </source>
</evidence>
<proteinExistence type="predicted"/>
<feature type="signal peptide" evidence="1">
    <location>
        <begin position="1"/>
        <end position="18"/>
    </location>
</feature>
<protein>
    <submittedName>
        <fullName evidence="2">Aminopeptidase</fullName>
    </submittedName>
</protein>
<dbReference type="Gene3D" id="1.10.390.10">
    <property type="entry name" value="Neutral Protease Domain 2"/>
    <property type="match status" value="1"/>
</dbReference>
<evidence type="ECO:0000313" key="2">
    <source>
        <dbReference type="EMBL" id="OUS21395.1"/>
    </source>
</evidence>
<dbReference type="GO" id="GO:0004177">
    <property type="term" value="F:aminopeptidase activity"/>
    <property type="evidence" value="ECO:0007669"/>
    <property type="project" value="UniProtKB-KW"/>
</dbReference>
<dbReference type="EMBL" id="MAAX01000018">
    <property type="protein sequence ID" value="OUS21395.1"/>
    <property type="molecule type" value="Genomic_DNA"/>
</dbReference>
<evidence type="ECO:0000256" key="1">
    <source>
        <dbReference type="SAM" id="SignalP"/>
    </source>
</evidence>
<accession>A0A1Z8BFQ0</accession>
<name>A0A1Z8BFQ0_9FLAO</name>
<comment type="caution">
    <text evidence="2">The sequence shown here is derived from an EMBL/GenBank/DDBJ whole genome shotgun (WGS) entry which is preliminary data.</text>
</comment>
<keyword evidence="2" id="KW-0645">Protease</keyword>